<dbReference type="Pfam" id="PF04203">
    <property type="entry name" value="Sortase"/>
    <property type="match status" value="1"/>
</dbReference>
<gene>
    <name evidence="3" type="ORF">UT28_C0001G0995</name>
</gene>
<dbReference type="EMBL" id="CP011213">
    <property type="protein sequence ID" value="AKM82769.1"/>
    <property type="molecule type" value="Genomic_DNA"/>
</dbReference>
<dbReference type="SUPFAM" id="SSF63817">
    <property type="entry name" value="Sortase"/>
    <property type="match status" value="1"/>
</dbReference>
<evidence type="ECO:0000256" key="1">
    <source>
        <dbReference type="ARBA" id="ARBA00022801"/>
    </source>
</evidence>
<accession>A0A0G4B4N0</accession>
<proteinExistence type="predicted"/>
<reference evidence="3 4" key="1">
    <citation type="journal article" date="2015" name="Nature">
        <title>rRNA introns, odd ribosomes, and small enigmatic genomes across a large radiation of phyla.</title>
        <authorList>
            <person name="Brown C.T."/>
            <person name="Hug L.A."/>
            <person name="Thomas B.C."/>
            <person name="Sharon I."/>
            <person name="Castelle C.J."/>
            <person name="Singh A."/>
            <person name="Wilkins M.J."/>
            <person name="Williams K.H."/>
            <person name="Banfield J.F."/>
        </authorList>
    </citation>
    <scope>NUCLEOTIDE SEQUENCE [LARGE SCALE GENOMIC DNA]</scope>
</reference>
<organism evidence="3 4">
    <name type="scientific">Berkelbacteria bacterium GW2011_GWE1_39_12</name>
    <dbReference type="NCBI Taxonomy" id="1618337"/>
    <lineage>
        <taxon>Bacteria</taxon>
        <taxon>Candidatus Berkelbacteria</taxon>
    </lineage>
</organism>
<evidence type="ECO:0000256" key="2">
    <source>
        <dbReference type="SAM" id="Phobius"/>
    </source>
</evidence>
<dbReference type="CDD" id="cd05830">
    <property type="entry name" value="Sortase_E"/>
    <property type="match status" value="1"/>
</dbReference>
<name>A0A0G4B4N0_9BACT</name>
<dbReference type="GO" id="GO:0016787">
    <property type="term" value="F:hydrolase activity"/>
    <property type="evidence" value="ECO:0007669"/>
    <property type="project" value="UniProtKB-KW"/>
</dbReference>
<keyword evidence="2" id="KW-1133">Transmembrane helix</keyword>
<dbReference type="InterPro" id="IPR042003">
    <property type="entry name" value="Sortase_E"/>
</dbReference>
<sequence length="277" mass="31173">MNNPVFDENDLKTFFSSNDTEKKDSDFVVMQKEPAKQKPVEVELKLENDNKVFPVPPPPPPPGALRKVENSFVDKLEFRPKSTFQTILKFLGTFVLIFIISFTIINGAALIQKMKYFYATDFRNQSWAANATIPTAYLNQSRIIIPKIHVDAPINWNVKEDDILKSLENGVAHYQDTAKPGQIGNIFITGHSSYYIWSKGSYKDVFALLDKLSAGDKIYVQYNGANFIYEVTNAQIVSPNNLTVLNPTNDKTLSLMTCTPVGTNLKRLIITAKQVAN</sequence>
<dbReference type="KEGG" id="bbgw:UT28_C0001G0995"/>
<dbReference type="AlphaFoldDB" id="A0A0G4B4N0"/>
<dbReference type="InterPro" id="IPR023365">
    <property type="entry name" value="Sortase_dom-sf"/>
</dbReference>
<feature type="transmembrane region" description="Helical" evidence="2">
    <location>
        <begin position="87"/>
        <end position="111"/>
    </location>
</feature>
<dbReference type="Proteomes" id="UP000035648">
    <property type="component" value="Chromosome"/>
</dbReference>
<keyword evidence="2" id="KW-0812">Transmembrane</keyword>
<keyword evidence="2" id="KW-0472">Membrane</keyword>
<dbReference type="InterPro" id="IPR005754">
    <property type="entry name" value="Sortase"/>
</dbReference>
<evidence type="ECO:0000313" key="4">
    <source>
        <dbReference type="Proteomes" id="UP000035648"/>
    </source>
</evidence>
<protein>
    <submittedName>
        <fullName evidence="3">Putative sortase</fullName>
    </submittedName>
</protein>
<dbReference type="Gene3D" id="2.40.260.10">
    <property type="entry name" value="Sortase"/>
    <property type="match status" value="1"/>
</dbReference>
<dbReference type="NCBIfam" id="TIGR01076">
    <property type="entry name" value="sortase_fam"/>
    <property type="match status" value="1"/>
</dbReference>
<evidence type="ECO:0000313" key="3">
    <source>
        <dbReference type="EMBL" id="AKM82769.1"/>
    </source>
</evidence>
<keyword evidence="1" id="KW-0378">Hydrolase</keyword>